<proteinExistence type="predicted"/>
<reference evidence="9" key="1">
    <citation type="submission" date="2023-07" db="EMBL/GenBank/DDBJ databases">
        <title>Genome content predicts the carbon catabolic preferences of heterotrophic bacteria.</title>
        <authorList>
            <person name="Gralka M."/>
        </authorList>
    </citation>
    <scope>NUCLEOTIDE SEQUENCE</scope>
    <source>
        <strain evidence="10">5G01</strain>
        <strain evidence="9">I2M16</strain>
    </source>
</reference>
<keyword evidence="12" id="KW-1185">Reference proteome</keyword>
<comment type="caution">
    <text evidence="9">The sequence shown here is derived from an EMBL/GenBank/DDBJ whole genome shotgun (WGS) entry which is preliminary data.</text>
</comment>
<dbReference type="Gene3D" id="1.10.510.10">
    <property type="entry name" value="Transferase(Phosphotransferase) domain 1"/>
    <property type="match status" value="1"/>
</dbReference>
<accession>A0AAW7XK29</accession>
<dbReference type="PROSITE" id="PS00107">
    <property type="entry name" value="PROTEIN_KINASE_ATP"/>
    <property type="match status" value="1"/>
</dbReference>
<dbReference type="InterPro" id="IPR045269">
    <property type="entry name" value="Atg1-like"/>
</dbReference>
<protein>
    <submittedName>
        <fullName evidence="9">Protein kinase</fullName>
    </submittedName>
</protein>
<dbReference type="PROSITE" id="PS50011">
    <property type="entry name" value="PROTEIN_KINASE_DOM"/>
    <property type="match status" value="1"/>
</dbReference>
<evidence type="ECO:0000259" key="8">
    <source>
        <dbReference type="PROSITE" id="PS50885"/>
    </source>
</evidence>
<dbReference type="EMBL" id="JAUOPG010000009">
    <property type="protein sequence ID" value="MDO6454596.1"/>
    <property type="molecule type" value="Genomic_DNA"/>
</dbReference>
<evidence type="ECO:0000259" key="7">
    <source>
        <dbReference type="PROSITE" id="PS50011"/>
    </source>
</evidence>
<dbReference type="InterPro" id="IPR000719">
    <property type="entry name" value="Prot_kinase_dom"/>
</dbReference>
<dbReference type="InterPro" id="IPR008271">
    <property type="entry name" value="Ser/Thr_kinase_AS"/>
</dbReference>
<dbReference type="GO" id="GO:0004674">
    <property type="term" value="F:protein serine/threonine kinase activity"/>
    <property type="evidence" value="ECO:0007669"/>
    <property type="project" value="InterPro"/>
</dbReference>
<dbReference type="GO" id="GO:0005776">
    <property type="term" value="C:autophagosome"/>
    <property type="evidence" value="ECO:0007669"/>
    <property type="project" value="TreeGrafter"/>
</dbReference>
<dbReference type="PANTHER" id="PTHR24348:SF22">
    <property type="entry name" value="NON-SPECIFIC SERINE_THREONINE PROTEIN KINASE"/>
    <property type="match status" value="1"/>
</dbReference>
<evidence type="ECO:0000313" key="10">
    <source>
        <dbReference type="EMBL" id="MDP2522195.1"/>
    </source>
</evidence>
<dbReference type="AlphaFoldDB" id="A0AAW7XK29"/>
<keyword evidence="4 5" id="KW-0067">ATP-binding</keyword>
<organism evidence="9 11">
    <name type="scientific">Neptunomonas phycophila</name>
    <dbReference type="NCBI Taxonomy" id="1572645"/>
    <lineage>
        <taxon>Bacteria</taxon>
        <taxon>Pseudomonadati</taxon>
        <taxon>Pseudomonadota</taxon>
        <taxon>Gammaproteobacteria</taxon>
        <taxon>Oceanospirillales</taxon>
        <taxon>Oceanospirillaceae</taxon>
        <taxon>Neptunomonas</taxon>
    </lineage>
</organism>
<dbReference type="GO" id="GO:0007165">
    <property type="term" value="P:signal transduction"/>
    <property type="evidence" value="ECO:0007669"/>
    <property type="project" value="InterPro"/>
</dbReference>
<dbReference type="SUPFAM" id="SSF103190">
    <property type="entry name" value="Sensory domain-like"/>
    <property type="match status" value="1"/>
</dbReference>
<sequence>MNQLGRYELKEMIGEGAMSQVYKAYDPVLQRTLAIKVLKPEFSEDKERLSFFLNEVHVSGKLNHHNIVQIFDVGSVDEVPFIVMEFVDCQSLDDWMKEQTDISLDKVTDIMTQLASALEYAHSKGIIHRDIKPSNILIETNGRVRLTDFGVAYLHEQTELDQTQTIVGTPFYMSPEQLAGGVPDSRSDLYSMGVVFYQLVFGTLPFEASSIRNLVDLIQKSEVDLTASKCPHAIKKVIRRLLHKKPTFRYSSAGELVKQLNAVSVELSTKDPKWSEKITSTWRYTAIVATALSTLLVALLAFTLNDLSTSLSEVLGSYGRMLVQQTKEQVDEALLLGDDLALGITVERLSNNDEIEYLYVTDHEGLIKASKQPDMMGKVYRPPLDLVRVEQAQNVNIFQLKRDEHGNRIYHLTSPILFNGKEIGAVVMGLSANSVADVWTRTAWALGLFILIACIMITAIVYYLCRFFTRQFSQLGQALQSLYVGNYYTRLHVDRIDEIGYAKRQFNELAEQMETFILESDPDFEEETLPETEIEESEDRTVVIRKTGDVK</sequence>
<evidence type="ECO:0000256" key="5">
    <source>
        <dbReference type="PROSITE-ProRule" id="PRU10141"/>
    </source>
</evidence>
<evidence type="ECO:0000256" key="3">
    <source>
        <dbReference type="ARBA" id="ARBA00022777"/>
    </source>
</evidence>
<dbReference type="InterPro" id="IPR029151">
    <property type="entry name" value="Sensor-like_sf"/>
</dbReference>
<keyword evidence="6" id="KW-0472">Membrane</keyword>
<dbReference type="Gene3D" id="6.10.340.10">
    <property type="match status" value="1"/>
</dbReference>
<dbReference type="InterPro" id="IPR011009">
    <property type="entry name" value="Kinase-like_dom_sf"/>
</dbReference>
<dbReference type="GO" id="GO:0000407">
    <property type="term" value="C:phagophore assembly site"/>
    <property type="evidence" value="ECO:0007669"/>
    <property type="project" value="TreeGrafter"/>
</dbReference>
<keyword evidence="6" id="KW-0812">Transmembrane</keyword>
<feature type="domain" description="Protein kinase" evidence="7">
    <location>
        <begin position="7"/>
        <end position="261"/>
    </location>
</feature>
<dbReference type="SUPFAM" id="SSF56112">
    <property type="entry name" value="Protein kinase-like (PK-like)"/>
    <property type="match status" value="1"/>
</dbReference>
<keyword evidence="6" id="KW-1133">Transmembrane helix</keyword>
<dbReference type="InterPro" id="IPR017441">
    <property type="entry name" value="Protein_kinase_ATP_BS"/>
</dbReference>
<dbReference type="PANTHER" id="PTHR24348">
    <property type="entry name" value="SERINE/THREONINE-PROTEIN KINASE UNC-51-RELATED"/>
    <property type="match status" value="1"/>
</dbReference>
<dbReference type="PROSITE" id="PS50885">
    <property type="entry name" value="HAMP"/>
    <property type="match status" value="1"/>
</dbReference>
<dbReference type="Proteomes" id="UP001177341">
    <property type="component" value="Unassembled WGS sequence"/>
</dbReference>
<evidence type="ECO:0000313" key="9">
    <source>
        <dbReference type="EMBL" id="MDO6454596.1"/>
    </source>
</evidence>
<keyword evidence="3 9" id="KW-0418">Kinase</keyword>
<dbReference type="EMBL" id="JAUYVO010000003">
    <property type="protein sequence ID" value="MDP2522195.1"/>
    <property type="molecule type" value="Genomic_DNA"/>
</dbReference>
<dbReference type="Gene3D" id="3.30.200.20">
    <property type="entry name" value="Phosphorylase Kinase, domain 1"/>
    <property type="match status" value="1"/>
</dbReference>
<evidence type="ECO:0000256" key="2">
    <source>
        <dbReference type="ARBA" id="ARBA00022741"/>
    </source>
</evidence>
<dbReference type="GO" id="GO:0016020">
    <property type="term" value="C:membrane"/>
    <property type="evidence" value="ECO:0007669"/>
    <property type="project" value="InterPro"/>
</dbReference>
<evidence type="ECO:0000256" key="1">
    <source>
        <dbReference type="ARBA" id="ARBA00022679"/>
    </source>
</evidence>
<dbReference type="Proteomes" id="UP001169862">
    <property type="component" value="Unassembled WGS sequence"/>
</dbReference>
<evidence type="ECO:0000256" key="4">
    <source>
        <dbReference type="ARBA" id="ARBA00022840"/>
    </source>
</evidence>
<feature type="binding site" evidence="5">
    <location>
        <position position="36"/>
    </location>
    <ligand>
        <name>ATP</name>
        <dbReference type="ChEBI" id="CHEBI:30616"/>
    </ligand>
</feature>
<feature type="transmembrane region" description="Helical" evidence="6">
    <location>
        <begin position="443"/>
        <end position="465"/>
    </location>
</feature>
<dbReference type="SMART" id="SM00304">
    <property type="entry name" value="HAMP"/>
    <property type="match status" value="1"/>
</dbReference>
<evidence type="ECO:0000256" key="6">
    <source>
        <dbReference type="SAM" id="Phobius"/>
    </source>
</evidence>
<dbReference type="InterPro" id="IPR003660">
    <property type="entry name" value="HAMP_dom"/>
</dbReference>
<keyword evidence="1" id="KW-0808">Transferase</keyword>
<dbReference type="GO" id="GO:0005829">
    <property type="term" value="C:cytosol"/>
    <property type="evidence" value="ECO:0007669"/>
    <property type="project" value="TreeGrafter"/>
</dbReference>
<keyword evidence="2 5" id="KW-0547">Nucleotide-binding</keyword>
<feature type="transmembrane region" description="Helical" evidence="6">
    <location>
        <begin position="282"/>
        <end position="304"/>
    </location>
</feature>
<name>A0AAW7XK29_9GAMM</name>
<evidence type="ECO:0000313" key="11">
    <source>
        <dbReference type="Proteomes" id="UP001169862"/>
    </source>
</evidence>
<dbReference type="CDD" id="cd06225">
    <property type="entry name" value="HAMP"/>
    <property type="match status" value="1"/>
</dbReference>
<dbReference type="PROSITE" id="PS00108">
    <property type="entry name" value="PROTEIN_KINASE_ST"/>
    <property type="match status" value="1"/>
</dbReference>
<gene>
    <name evidence="9" type="ORF">Q4490_13560</name>
    <name evidence="10" type="ORF">Q8W30_06375</name>
</gene>
<evidence type="ECO:0000313" key="12">
    <source>
        <dbReference type="Proteomes" id="UP001177341"/>
    </source>
</evidence>
<dbReference type="RefSeq" id="WP_075171615.1">
    <property type="nucleotide sequence ID" value="NZ_CAXHZV010000034.1"/>
</dbReference>
<dbReference type="GeneID" id="89455596"/>
<dbReference type="Pfam" id="PF00069">
    <property type="entry name" value="Pkinase"/>
    <property type="match status" value="1"/>
</dbReference>
<dbReference type="SMART" id="SM00220">
    <property type="entry name" value="S_TKc"/>
    <property type="match status" value="1"/>
</dbReference>
<feature type="domain" description="HAMP" evidence="8">
    <location>
        <begin position="466"/>
        <end position="518"/>
    </location>
</feature>
<dbReference type="GO" id="GO:0005524">
    <property type="term" value="F:ATP binding"/>
    <property type="evidence" value="ECO:0007669"/>
    <property type="project" value="UniProtKB-UniRule"/>
</dbReference>
<dbReference type="CDD" id="cd14014">
    <property type="entry name" value="STKc_PknB_like"/>
    <property type="match status" value="1"/>
</dbReference>